<evidence type="ECO:0000256" key="2">
    <source>
        <dbReference type="ARBA" id="ARBA00022691"/>
    </source>
</evidence>
<dbReference type="SFLD" id="SFLDG01384">
    <property type="entry name" value="thioether_bond_formation_requi"/>
    <property type="match status" value="1"/>
</dbReference>
<dbReference type="InterPro" id="IPR023867">
    <property type="entry name" value="Sulphatase_maturase_rSAM"/>
</dbReference>
<dbReference type="GO" id="GO:0046872">
    <property type="term" value="F:metal ion binding"/>
    <property type="evidence" value="ECO:0007669"/>
    <property type="project" value="UniProtKB-KW"/>
</dbReference>
<keyword evidence="4" id="KW-0408">Iron</keyword>
<dbReference type="Proteomes" id="UP000298179">
    <property type="component" value="Unassembled WGS sequence"/>
</dbReference>
<dbReference type="InterPro" id="IPR024023">
    <property type="entry name" value="rSAM_paired_HxsB"/>
</dbReference>
<dbReference type="NCBIfam" id="TIGR03978">
    <property type="entry name" value="rSAM_paired_1"/>
    <property type="match status" value="1"/>
</dbReference>
<comment type="caution">
    <text evidence="7">The sequence shown here is derived from an EMBL/GenBank/DDBJ whole genome shotgun (WGS) entry which is preliminary data.</text>
</comment>
<keyword evidence="3" id="KW-0479">Metal-binding</keyword>
<evidence type="ECO:0000256" key="5">
    <source>
        <dbReference type="ARBA" id="ARBA00023014"/>
    </source>
</evidence>
<dbReference type="PANTHER" id="PTHR43273:SF8">
    <property type="entry name" value="RADICAL SAM DOMAIN PROTEIN"/>
    <property type="match status" value="1"/>
</dbReference>
<dbReference type="EMBL" id="SOZD01000006">
    <property type="protein sequence ID" value="TFF19863.1"/>
    <property type="molecule type" value="Genomic_DNA"/>
</dbReference>
<keyword evidence="8" id="KW-1185">Reference proteome</keyword>
<dbReference type="GO" id="GO:0016491">
    <property type="term" value="F:oxidoreductase activity"/>
    <property type="evidence" value="ECO:0007669"/>
    <property type="project" value="InterPro"/>
</dbReference>
<dbReference type="SFLD" id="SFLDS00029">
    <property type="entry name" value="Radical_SAM"/>
    <property type="match status" value="1"/>
</dbReference>
<keyword evidence="5" id="KW-0411">Iron-sulfur</keyword>
<sequence>MNVWPLKFRPTHDGAILFADDAGGFFRSDGAFLDRYALGALTGSDREFLSANGHAFETEGDLDHTGFAYRWASRQAAAGDLAYVILVPTLRCNLACSYCQVSRADERARGHDWTEETLKAVIAFLDGLKTESIKVEFQGGEPLLRVDLLERVRAFCRRRFKSAEFVVCTNLQRLGAAEWAFIDAPDTFVSTSIDGNVATHRAQRTITDDKTEEFFSNLDLALERLGPGRISALPTIDVEAPPPAASVLDTYARYGIRSIYLRPINYQGFARKRHAALNVMDRWNAIYREFVDLMIERNAEGGETFEEYYLVHCLRRVLRTGQDGHVDLRNPNFLGRDYLVLDHDGRFYPTDEARMMTRIGQIDLSVGDIFSGLDTSKLDALNAHATNLFDPDCLHCPYQAFCGVDLVDDIAREGRIDGPKIHTDFCRRHTFMFDLVFELLYSRDPKVRRSLAIWAGVPDLPYSIAPEHA</sequence>
<evidence type="ECO:0000256" key="3">
    <source>
        <dbReference type="ARBA" id="ARBA00022723"/>
    </source>
</evidence>
<dbReference type="SFLD" id="SFLDG01386">
    <property type="entry name" value="main_SPASM_domain-containing"/>
    <property type="match status" value="1"/>
</dbReference>
<name>A0A4Y8RF63_9HYPH</name>
<evidence type="ECO:0000313" key="8">
    <source>
        <dbReference type="Proteomes" id="UP000298179"/>
    </source>
</evidence>
<dbReference type="OrthoDB" id="9782387at2"/>
<dbReference type="Gene3D" id="3.20.20.70">
    <property type="entry name" value="Aldolase class I"/>
    <property type="match status" value="1"/>
</dbReference>
<dbReference type="InterPro" id="IPR013785">
    <property type="entry name" value="Aldolase_TIM"/>
</dbReference>
<protein>
    <submittedName>
        <fullName evidence="7">His-Xaa-Ser system radical SAM maturase HxsB</fullName>
    </submittedName>
</protein>
<dbReference type="InterPro" id="IPR007197">
    <property type="entry name" value="rSAM"/>
</dbReference>
<evidence type="ECO:0000313" key="7">
    <source>
        <dbReference type="EMBL" id="TFF19863.1"/>
    </source>
</evidence>
<feature type="domain" description="Radical SAM core" evidence="6">
    <location>
        <begin position="87"/>
        <end position="224"/>
    </location>
</feature>
<organism evidence="7 8">
    <name type="scientific">Jiella endophytica</name>
    <dbReference type="NCBI Taxonomy" id="2558362"/>
    <lineage>
        <taxon>Bacteria</taxon>
        <taxon>Pseudomonadati</taxon>
        <taxon>Pseudomonadota</taxon>
        <taxon>Alphaproteobacteria</taxon>
        <taxon>Hyphomicrobiales</taxon>
        <taxon>Aurantimonadaceae</taxon>
        <taxon>Jiella</taxon>
    </lineage>
</organism>
<dbReference type="GO" id="GO:0051536">
    <property type="term" value="F:iron-sulfur cluster binding"/>
    <property type="evidence" value="ECO:0007669"/>
    <property type="project" value="UniProtKB-KW"/>
</dbReference>
<dbReference type="SFLD" id="SFLDG01067">
    <property type="entry name" value="SPASM/twitch_domain_containing"/>
    <property type="match status" value="1"/>
</dbReference>
<evidence type="ECO:0000256" key="1">
    <source>
        <dbReference type="ARBA" id="ARBA00001966"/>
    </source>
</evidence>
<keyword evidence="2" id="KW-0949">S-adenosyl-L-methionine</keyword>
<reference evidence="7 8" key="1">
    <citation type="submission" date="2019-03" db="EMBL/GenBank/DDBJ databases">
        <title>Jiella endophytica sp. nov., a novel endophytic bacterium isolated from root of Ficus microcarpa Linn. f.</title>
        <authorList>
            <person name="Tuo L."/>
        </authorList>
    </citation>
    <scope>NUCLEOTIDE SEQUENCE [LARGE SCALE GENOMIC DNA]</scope>
    <source>
        <strain evidence="7 8">CBS5Q-3</strain>
    </source>
</reference>
<dbReference type="PANTHER" id="PTHR43273">
    <property type="entry name" value="ANAEROBIC SULFATASE-MATURATING ENZYME HOMOLOG ASLB-RELATED"/>
    <property type="match status" value="1"/>
</dbReference>
<comment type="cofactor">
    <cofactor evidence="1">
        <name>[4Fe-4S] cluster</name>
        <dbReference type="ChEBI" id="CHEBI:49883"/>
    </cofactor>
</comment>
<dbReference type="CDD" id="cd01335">
    <property type="entry name" value="Radical_SAM"/>
    <property type="match status" value="1"/>
</dbReference>
<dbReference type="AlphaFoldDB" id="A0A4Y8RF63"/>
<evidence type="ECO:0000256" key="4">
    <source>
        <dbReference type="ARBA" id="ARBA00023004"/>
    </source>
</evidence>
<gene>
    <name evidence="7" type="primary">hxsB</name>
    <name evidence="7" type="ORF">E3C22_19555</name>
</gene>
<dbReference type="RefSeq" id="WP_134763544.1">
    <property type="nucleotide sequence ID" value="NZ_SOZD01000006.1"/>
</dbReference>
<dbReference type="InterPro" id="IPR058240">
    <property type="entry name" value="rSAM_sf"/>
</dbReference>
<evidence type="ECO:0000259" key="6">
    <source>
        <dbReference type="Pfam" id="PF04055"/>
    </source>
</evidence>
<accession>A0A4Y8RF63</accession>
<proteinExistence type="predicted"/>
<dbReference type="Pfam" id="PF04055">
    <property type="entry name" value="Radical_SAM"/>
    <property type="match status" value="1"/>
</dbReference>
<dbReference type="SUPFAM" id="SSF102114">
    <property type="entry name" value="Radical SAM enzymes"/>
    <property type="match status" value="1"/>
</dbReference>